<protein>
    <recommendedName>
        <fullName evidence="2">TCTP domain-containing protein</fullName>
    </recommendedName>
</protein>
<dbReference type="GO" id="GO:0005737">
    <property type="term" value="C:cytoplasm"/>
    <property type="evidence" value="ECO:0007669"/>
    <property type="project" value="TreeGrafter"/>
</dbReference>
<accession>A0AAU9JXN4</accession>
<dbReference type="AlphaFoldDB" id="A0AAU9JXN4"/>
<gene>
    <name evidence="3" type="ORF">BSTOLATCC_MIC49991</name>
</gene>
<dbReference type="InterPro" id="IPR034737">
    <property type="entry name" value="TCTP"/>
</dbReference>
<keyword evidence="4" id="KW-1185">Reference proteome</keyword>
<sequence>MKVYFDVFSNDEVLSDSYPITVEHEDVVLEVASRVIVKGNEQFDIGRGNEFGGGAEEEAVEDTAERVNEIIAAFNLQEVPFTKKEYTVYIRGYMQRLKKHLEESNPDRVATFMAGASAFVKRVLANFNEFKFYVGSSYDQTAGVILSYFKEESNEAPHFLYIRDGLREEKF</sequence>
<evidence type="ECO:0000259" key="2">
    <source>
        <dbReference type="PROSITE" id="PS51797"/>
    </source>
</evidence>
<comment type="caution">
    <text evidence="3">The sequence shown here is derived from an EMBL/GenBank/DDBJ whole genome shotgun (WGS) entry which is preliminary data.</text>
</comment>
<evidence type="ECO:0000256" key="1">
    <source>
        <dbReference type="PROSITE-ProRule" id="PRU01133"/>
    </source>
</evidence>
<dbReference type="PANTHER" id="PTHR11991:SF0">
    <property type="entry name" value="TRANSLATIONALLY-CONTROLLED TUMOR PROTEIN"/>
    <property type="match status" value="1"/>
</dbReference>
<dbReference type="GO" id="GO:0005509">
    <property type="term" value="F:calcium ion binding"/>
    <property type="evidence" value="ECO:0007669"/>
    <property type="project" value="TreeGrafter"/>
</dbReference>
<feature type="domain" description="TCTP" evidence="2">
    <location>
        <begin position="1"/>
        <end position="171"/>
    </location>
</feature>
<dbReference type="SUPFAM" id="SSF51316">
    <property type="entry name" value="Mss4-like"/>
    <property type="match status" value="1"/>
</dbReference>
<dbReference type="PROSITE" id="PS51797">
    <property type="entry name" value="TCTP_3"/>
    <property type="match status" value="1"/>
</dbReference>
<organism evidence="3 4">
    <name type="scientific">Blepharisma stoltei</name>
    <dbReference type="NCBI Taxonomy" id="1481888"/>
    <lineage>
        <taxon>Eukaryota</taxon>
        <taxon>Sar</taxon>
        <taxon>Alveolata</taxon>
        <taxon>Ciliophora</taxon>
        <taxon>Postciliodesmatophora</taxon>
        <taxon>Heterotrichea</taxon>
        <taxon>Heterotrichida</taxon>
        <taxon>Blepharismidae</taxon>
        <taxon>Blepharisma</taxon>
    </lineage>
</organism>
<comment type="similarity">
    <text evidence="1">Belongs to the TCTP family.</text>
</comment>
<dbReference type="PRINTS" id="PR01653">
    <property type="entry name" value="TCTPROTEIN"/>
</dbReference>
<dbReference type="InterPro" id="IPR011323">
    <property type="entry name" value="Mss4/transl-control_tumour"/>
</dbReference>
<dbReference type="Gene3D" id="2.170.150.10">
    <property type="entry name" value="Metal Binding Protein, Guanine Nucleotide Exchange Factor, Chain A"/>
    <property type="match status" value="1"/>
</dbReference>
<evidence type="ECO:0000313" key="4">
    <source>
        <dbReference type="Proteomes" id="UP001162131"/>
    </source>
</evidence>
<name>A0AAU9JXN4_9CILI</name>
<proteinExistence type="inferred from homology"/>
<dbReference type="EMBL" id="CAJZBQ010000050">
    <property type="protein sequence ID" value="CAG9329875.1"/>
    <property type="molecule type" value="Genomic_DNA"/>
</dbReference>
<dbReference type="Proteomes" id="UP001162131">
    <property type="component" value="Unassembled WGS sequence"/>
</dbReference>
<dbReference type="PANTHER" id="PTHR11991">
    <property type="entry name" value="TRANSLATIONALLY CONTROLLED TUMOR PROTEIN-RELATED"/>
    <property type="match status" value="1"/>
</dbReference>
<dbReference type="Pfam" id="PF00838">
    <property type="entry name" value="TCTP"/>
    <property type="match status" value="1"/>
</dbReference>
<reference evidence="3" key="1">
    <citation type="submission" date="2021-09" db="EMBL/GenBank/DDBJ databases">
        <authorList>
            <consortium name="AG Swart"/>
            <person name="Singh M."/>
            <person name="Singh A."/>
            <person name="Seah K."/>
            <person name="Emmerich C."/>
        </authorList>
    </citation>
    <scope>NUCLEOTIDE SEQUENCE</scope>
    <source>
        <strain evidence="3">ATCC30299</strain>
    </source>
</reference>
<dbReference type="InterPro" id="IPR011057">
    <property type="entry name" value="Mss4-like_sf"/>
</dbReference>
<dbReference type="InterPro" id="IPR018105">
    <property type="entry name" value="Translational_control_tumour_p"/>
</dbReference>
<evidence type="ECO:0000313" key="3">
    <source>
        <dbReference type="EMBL" id="CAG9329875.1"/>
    </source>
</evidence>